<keyword evidence="2" id="KW-0433">Leucine-rich repeat</keyword>
<evidence type="ECO:0000256" key="2">
    <source>
        <dbReference type="ARBA" id="ARBA00022614"/>
    </source>
</evidence>
<keyword evidence="1" id="KW-0343">GTPase activation</keyword>
<dbReference type="GO" id="GO:0005096">
    <property type="term" value="F:GTPase activator activity"/>
    <property type="evidence" value="ECO:0007669"/>
    <property type="project" value="UniProtKB-KW"/>
</dbReference>
<dbReference type="GO" id="GO:0048471">
    <property type="term" value="C:perinuclear region of cytoplasm"/>
    <property type="evidence" value="ECO:0007669"/>
    <property type="project" value="TreeGrafter"/>
</dbReference>
<evidence type="ECO:0000256" key="4">
    <source>
        <dbReference type="SAM" id="MobiDB-lite"/>
    </source>
</evidence>
<dbReference type="GO" id="GO:0005829">
    <property type="term" value="C:cytosol"/>
    <property type="evidence" value="ECO:0007669"/>
    <property type="project" value="TreeGrafter"/>
</dbReference>
<dbReference type="Gene3D" id="3.80.10.10">
    <property type="entry name" value="Ribonuclease Inhibitor"/>
    <property type="match status" value="2"/>
</dbReference>
<feature type="region of interest" description="Disordered" evidence="4">
    <location>
        <begin position="498"/>
        <end position="549"/>
    </location>
</feature>
<feature type="compositionally biased region" description="Acidic residues" evidence="4">
    <location>
        <begin position="346"/>
        <end position="365"/>
    </location>
</feature>
<dbReference type="GO" id="GO:0005634">
    <property type="term" value="C:nucleus"/>
    <property type="evidence" value="ECO:0007669"/>
    <property type="project" value="TreeGrafter"/>
</dbReference>
<evidence type="ECO:0000256" key="3">
    <source>
        <dbReference type="ARBA" id="ARBA00022737"/>
    </source>
</evidence>
<dbReference type="PANTHER" id="PTHR24113">
    <property type="entry name" value="RAN GTPASE-ACTIVATING PROTEIN 1"/>
    <property type="match status" value="1"/>
</dbReference>
<dbReference type="SMART" id="SM00368">
    <property type="entry name" value="LRR_RI"/>
    <property type="match status" value="6"/>
</dbReference>
<dbReference type="GO" id="GO:0006913">
    <property type="term" value="P:nucleocytoplasmic transport"/>
    <property type="evidence" value="ECO:0007669"/>
    <property type="project" value="TreeGrafter"/>
</dbReference>
<dbReference type="InterPro" id="IPR001611">
    <property type="entry name" value="Leu-rich_rpt"/>
</dbReference>
<dbReference type="PANTHER" id="PTHR24113:SF12">
    <property type="entry name" value="RAN GTPASE-ACTIVATING PROTEIN 1"/>
    <property type="match status" value="1"/>
</dbReference>
<keyword evidence="6" id="KW-1185">Reference proteome</keyword>
<dbReference type="InterPro" id="IPR027038">
    <property type="entry name" value="RanGap"/>
</dbReference>
<evidence type="ECO:0000256" key="1">
    <source>
        <dbReference type="ARBA" id="ARBA00022468"/>
    </source>
</evidence>
<gene>
    <name evidence="5" type="ORF">FRACYDRAFT_196995</name>
</gene>
<protein>
    <submittedName>
        <fullName evidence="5">RNI-like protein</fullName>
    </submittedName>
</protein>
<reference evidence="5 6" key="1">
    <citation type="submission" date="2016-09" db="EMBL/GenBank/DDBJ databases">
        <title>Extensive genetic diversity and differential bi-allelic expression allows diatom success in the polar Southern Ocean.</title>
        <authorList>
            <consortium name="DOE Joint Genome Institute"/>
            <person name="Mock T."/>
            <person name="Otillar R.P."/>
            <person name="Strauss J."/>
            <person name="Dupont C."/>
            <person name="Frickenhaus S."/>
            <person name="Maumus F."/>
            <person name="Mcmullan M."/>
            <person name="Sanges R."/>
            <person name="Schmutz J."/>
            <person name="Toseland A."/>
            <person name="Valas R."/>
            <person name="Veluchamy A."/>
            <person name="Ward B.J."/>
            <person name="Allen A."/>
            <person name="Barry K."/>
            <person name="Falciatore A."/>
            <person name="Ferrante M."/>
            <person name="Fortunato A.E."/>
            <person name="Gloeckner G."/>
            <person name="Gruber A."/>
            <person name="Hipkin R."/>
            <person name="Janech M."/>
            <person name="Kroth P."/>
            <person name="Leese F."/>
            <person name="Lindquist E."/>
            <person name="Lyon B.R."/>
            <person name="Martin J."/>
            <person name="Mayer C."/>
            <person name="Parker M."/>
            <person name="Quesneville H."/>
            <person name="Raymond J."/>
            <person name="Uhlig C."/>
            <person name="Valentin K.U."/>
            <person name="Worden A.Z."/>
            <person name="Armbrust E.V."/>
            <person name="Bowler C."/>
            <person name="Green B."/>
            <person name="Moulton V."/>
            <person name="Van Oosterhout C."/>
            <person name="Grigoriev I."/>
        </authorList>
    </citation>
    <scope>NUCLEOTIDE SEQUENCE [LARGE SCALE GENOMIC DNA]</scope>
    <source>
        <strain evidence="5 6">CCMP1102</strain>
    </source>
</reference>
<proteinExistence type="predicted"/>
<evidence type="ECO:0000313" key="5">
    <source>
        <dbReference type="EMBL" id="OEU07860.1"/>
    </source>
</evidence>
<dbReference type="KEGG" id="fcy:FRACYDRAFT_196995"/>
<dbReference type="InterPro" id="IPR032675">
    <property type="entry name" value="LRR_dom_sf"/>
</dbReference>
<feature type="region of interest" description="Disordered" evidence="4">
    <location>
        <begin position="203"/>
        <end position="224"/>
    </location>
</feature>
<accession>A0A1E7EPG3</accession>
<dbReference type="OrthoDB" id="48074at2759"/>
<feature type="compositionally biased region" description="Basic and acidic residues" evidence="4">
    <location>
        <begin position="206"/>
        <end position="215"/>
    </location>
</feature>
<dbReference type="AlphaFoldDB" id="A0A1E7EPG3"/>
<evidence type="ECO:0000313" key="6">
    <source>
        <dbReference type="Proteomes" id="UP000095751"/>
    </source>
</evidence>
<keyword evidence="3" id="KW-0677">Repeat</keyword>
<feature type="compositionally biased region" description="Basic and acidic residues" evidence="4">
    <location>
        <begin position="513"/>
        <end position="522"/>
    </location>
</feature>
<dbReference type="EMBL" id="KV784383">
    <property type="protein sequence ID" value="OEU07860.1"/>
    <property type="molecule type" value="Genomic_DNA"/>
</dbReference>
<dbReference type="Proteomes" id="UP000095751">
    <property type="component" value="Unassembled WGS sequence"/>
</dbReference>
<dbReference type="SUPFAM" id="SSF52047">
    <property type="entry name" value="RNI-like"/>
    <property type="match status" value="1"/>
</dbReference>
<name>A0A1E7EPG3_9STRA</name>
<feature type="region of interest" description="Disordered" evidence="4">
    <location>
        <begin position="342"/>
        <end position="365"/>
    </location>
</feature>
<dbReference type="GO" id="GO:0031267">
    <property type="term" value="F:small GTPase binding"/>
    <property type="evidence" value="ECO:0007669"/>
    <property type="project" value="TreeGrafter"/>
</dbReference>
<feature type="compositionally biased region" description="Acidic residues" evidence="4">
    <location>
        <begin position="523"/>
        <end position="534"/>
    </location>
</feature>
<dbReference type="Pfam" id="PF13516">
    <property type="entry name" value="LRR_6"/>
    <property type="match status" value="4"/>
</dbReference>
<sequence length="549" mass="60052">MGNKDKSPLAFVSIQSLDLGWNNLGRVSGGSRAASTGVKTMNKALRRLLSDSRQCPPSIRLSVCGLGPSSCRDIAKGIVERYDTKQGSDVDEEEEEEENVPLYCPPPLSLDLARNEGIGDAGVAALAAAIRTVAEAYDSLTRTNTVIFERLDLSGCKIGDVGAEALAIALENHPLCVKYLDLSNNQISDEGAQRIARSLGGVIDNTDDRHSRPRSDPGFVETLDLSNNNDLSDRGAKELARAFQEDGISNLILRSCNIKADGAAYLGNALRILASQANTERTTSRRRSIDLSGNPLGILTKKKSSGNKYSAKALRSKATATTSAYMNIIGKKIRGLSENINGEGIDTLESDDEEEDRMGDDDDDDSKIKCGALSFAEAFIDDDEDRAEESGMDSENNDNTLDHFVLGLRHCSFETRAAEALAAVIQESRQKYPRIKLTMDLTMNNVLEEDIIDALNGGSGYNDQLSDMADSYLDALEILREARERALKATRMAAARARADAERESDWGSPPPDSRRHSRDDEVYRDDDEWDSVSDFDHSEEGSDEEYSW</sequence>
<dbReference type="InParanoid" id="A0A1E7EPG3"/>
<organism evidence="5 6">
    <name type="scientific">Fragilariopsis cylindrus CCMP1102</name>
    <dbReference type="NCBI Taxonomy" id="635003"/>
    <lineage>
        <taxon>Eukaryota</taxon>
        <taxon>Sar</taxon>
        <taxon>Stramenopiles</taxon>
        <taxon>Ochrophyta</taxon>
        <taxon>Bacillariophyta</taxon>
        <taxon>Bacillariophyceae</taxon>
        <taxon>Bacillariophycidae</taxon>
        <taxon>Bacillariales</taxon>
        <taxon>Bacillariaceae</taxon>
        <taxon>Fragilariopsis</taxon>
    </lineage>
</organism>